<dbReference type="PROSITE" id="PS00070">
    <property type="entry name" value="ALDEHYDE_DEHYDR_CYS"/>
    <property type="match status" value="1"/>
</dbReference>
<dbReference type="PROSITE" id="PS00687">
    <property type="entry name" value="ALDEHYDE_DEHYDR_GLU"/>
    <property type="match status" value="1"/>
</dbReference>
<dbReference type="InterPro" id="IPR016161">
    <property type="entry name" value="Ald_DH/histidinol_DH"/>
</dbReference>
<organism evidence="7 8">
    <name type="scientific">Candidatus Criblamydia sequanensis CRIB-18</name>
    <dbReference type="NCBI Taxonomy" id="1437425"/>
    <lineage>
        <taxon>Bacteria</taxon>
        <taxon>Pseudomonadati</taxon>
        <taxon>Chlamydiota</taxon>
        <taxon>Chlamydiia</taxon>
        <taxon>Parachlamydiales</taxon>
        <taxon>Candidatus Criblamydiaceae</taxon>
        <taxon>Candidatus Criblamydia</taxon>
    </lineage>
</organism>
<dbReference type="GO" id="GO:0006527">
    <property type="term" value="P:L-arginine catabolic process"/>
    <property type="evidence" value="ECO:0007669"/>
    <property type="project" value="InterPro"/>
</dbReference>
<keyword evidence="8" id="KW-1185">Reference proteome</keyword>
<dbReference type="InterPro" id="IPR017649">
    <property type="entry name" value="SuccinylGlu_semiald_DH_AstD"/>
</dbReference>
<evidence type="ECO:0000256" key="4">
    <source>
        <dbReference type="PROSITE-ProRule" id="PRU10007"/>
    </source>
</evidence>
<reference evidence="7" key="1">
    <citation type="submission" date="2013-12" db="EMBL/GenBank/DDBJ databases">
        <authorList>
            <person name="Linke B."/>
        </authorList>
    </citation>
    <scope>NUCLEOTIDE SEQUENCE [LARGE SCALE GENOMIC DNA]</scope>
    <source>
        <strain evidence="7">CRIB-18</strain>
    </source>
</reference>
<dbReference type="InterPro" id="IPR016160">
    <property type="entry name" value="Ald_DH_CS_CYS"/>
</dbReference>
<dbReference type="OrthoDB" id="9762913at2"/>
<dbReference type="Gene3D" id="3.40.605.10">
    <property type="entry name" value="Aldehyde Dehydrogenase, Chain A, domain 1"/>
    <property type="match status" value="1"/>
</dbReference>
<dbReference type="PANTHER" id="PTHR11699">
    <property type="entry name" value="ALDEHYDE DEHYDROGENASE-RELATED"/>
    <property type="match status" value="1"/>
</dbReference>
<dbReference type="GO" id="GO:0043824">
    <property type="term" value="F:succinylglutamate-semialdehyde dehydrogenase activity"/>
    <property type="evidence" value="ECO:0007669"/>
    <property type="project" value="UniProtKB-EC"/>
</dbReference>
<dbReference type="FunFam" id="3.40.605.10:FF:000010">
    <property type="entry name" value="N-succinylglutamate 5-semialdehyde dehydrogenase"/>
    <property type="match status" value="1"/>
</dbReference>
<accession>A0A090CYY4</accession>
<dbReference type="EMBL" id="CCEJ010000004">
    <property type="protein sequence ID" value="CDR33836.1"/>
    <property type="molecule type" value="Genomic_DNA"/>
</dbReference>
<dbReference type="EC" id="1.2.1.71" evidence="7"/>
<sequence>MKPDFKTFSKCDNSLLWEGVNTSIDGIDRTVKLAKTTFKEWSKTPLSERFLYLQQFQDKLIANKDSFAKLISEEVGKPFWESKTEIDAMIRKIDISAAAFKTRITPLKKKNGKIALSTFFKPHGVLAVFGPFNFPGHLPNGHIIPALLAGNTIIFKPSEKTPATGEFYKKLWDETDLPKGVFNLIQGGKETGQGLSSHNGLDGLLFTGSFNVGKELSKLYSNTPGKLLALEMGGNNPLVVREIQELNAAVFIIIQSAFITTGQRCSAARRLILQDSEWSEYLIEKLIKAIHKIKIGPPNQIPEPFLGPLISDEAAQNVLKIEQKLIHLNGKSLLPCEILKTGKSYITPGLIDVTSCNERIDEECFGPLLQIVRVKNFDEAIDEANHTNYGLTAGLISQSNSEWQEFQHRIKAGVLSWNVPMTGASSESSFGGLKNSGNLRPSAFFAVDYCSTPIASSESYTPILPSSTPEWLKD</sequence>
<comment type="similarity">
    <text evidence="5">Belongs to the aldehyde dehydrogenase family.</text>
</comment>
<dbReference type="AlphaFoldDB" id="A0A090CYY4"/>
<comment type="caution">
    <text evidence="7">The sequence shown here is derived from an EMBL/GenBank/DDBJ whole genome shotgun (WGS) entry which is preliminary data.</text>
</comment>
<dbReference type="NCBIfam" id="NF006992">
    <property type="entry name" value="PRK09457.1"/>
    <property type="match status" value="1"/>
</dbReference>
<protein>
    <submittedName>
        <fullName evidence="7">Succinylglutamic semialdehyde dehydrogenase</fullName>
        <ecNumber evidence="7">1.2.1.71</ecNumber>
    </submittedName>
</protein>
<evidence type="ECO:0000259" key="6">
    <source>
        <dbReference type="Pfam" id="PF00171"/>
    </source>
</evidence>
<dbReference type="eggNOG" id="COG1012">
    <property type="taxonomic scope" value="Bacteria"/>
</dbReference>
<dbReference type="CDD" id="cd07095">
    <property type="entry name" value="ALDH_SGSD_AstD"/>
    <property type="match status" value="1"/>
</dbReference>
<dbReference type="Gene3D" id="3.40.309.10">
    <property type="entry name" value="Aldehyde Dehydrogenase, Chain A, domain 2"/>
    <property type="match status" value="1"/>
</dbReference>
<evidence type="ECO:0000256" key="3">
    <source>
        <dbReference type="ARBA" id="ARBA00023027"/>
    </source>
</evidence>
<dbReference type="STRING" id="1437425.CSEC_1009"/>
<dbReference type="Pfam" id="PF00171">
    <property type="entry name" value="Aldedh"/>
    <property type="match status" value="1"/>
</dbReference>
<dbReference type="Proteomes" id="UP000031552">
    <property type="component" value="Unassembled WGS sequence"/>
</dbReference>
<reference evidence="7" key="2">
    <citation type="submission" date="2014-09" db="EMBL/GenBank/DDBJ databases">
        <title>Criblamydia sequanensis harbors a mega-plasmid encoding arsenite resistance.</title>
        <authorList>
            <person name="Bertelli C."/>
            <person name="Goesmann A."/>
            <person name="Greub G."/>
        </authorList>
    </citation>
    <scope>NUCLEOTIDE SEQUENCE [LARGE SCALE GENOMIC DNA]</scope>
    <source>
        <strain evidence="7">CRIB-18</strain>
    </source>
</reference>
<feature type="active site" evidence="4">
    <location>
        <position position="231"/>
    </location>
</feature>
<proteinExistence type="inferred from homology"/>
<keyword evidence="1" id="KW-0056">Arginine metabolism</keyword>
<dbReference type="SUPFAM" id="SSF53720">
    <property type="entry name" value="ALDH-like"/>
    <property type="match status" value="1"/>
</dbReference>
<dbReference type="InterPro" id="IPR029510">
    <property type="entry name" value="Ald_DH_CS_GLU"/>
</dbReference>
<evidence type="ECO:0000256" key="5">
    <source>
        <dbReference type="RuleBase" id="RU003345"/>
    </source>
</evidence>
<evidence type="ECO:0000313" key="7">
    <source>
        <dbReference type="EMBL" id="CDR33836.1"/>
    </source>
</evidence>
<evidence type="ECO:0000256" key="2">
    <source>
        <dbReference type="ARBA" id="ARBA00023002"/>
    </source>
</evidence>
<keyword evidence="2 5" id="KW-0560">Oxidoreductase</keyword>
<dbReference type="InterPro" id="IPR015590">
    <property type="entry name" value="Aldehyde_DH_dom"/>
</dbReference>
<evidence type="ECO:0000256" key="1">
    <source>
        <dbReference type="ARBA" id="ARBA00022503"/>
    </source>
</evidence>
<name>A0A090CYY4_9BACT</name>
<dbReference type="InterPro" id="IPR016163">
    <property type="entry name" value="Ald_DH_C"/>
</dbReference>
<dbReference type="InterPro" id="IPR016162">
    <property type="entry name" value="Ald_DH_N"/>
</dbReference>
<dbReference type="RefSeq" id="WP_041017377.1">
    <property type="nucleotide sequence ID" value="NZ_CCEJ010000004.1"/>
</dbReference>
<gene>
    <name evidence="7" type="primary">astD</name>
    <name evidence="7" type="ORF">CSEC_1009</name>
</gene>
<evidence type="ECO:0000313" key="8">
    <source>
        <dbReference type="Proteomes" id="UP000031552"/>
    </source>
</evidence>
<feature type="domain" description="Aldehyde dehydrogenase" evidence="6">
    <location>
        <begin position="11"/>
        <end position="440"/>
    </location>
</feature>
<keyword evidence="3" id="KW-0520">NAD</keyword>